<dbReference type="Pfam" id="PF13560">
    <property type="entry name" value="HTH_31"/>
    <property type="match status" value="1"/>
</dbReference>
<dbReference type="PROSITE" id="PS50943">
    <property type="entry name" value="HTH_CROC1"/>
    <property type="match status" value="1"/>
</dbReference>
<dbReference type="OrthoDB" id="3466567at2"/>
<reference evidence="2 3" key="1">
    <citation type="submission" date="2019-06" db="EMBL/GenBank/DDBJ databases">
        <title>Sequencing the genomes of 1000 actinobacteria strains.</title>
        <authorList>
            <person name="Klenk H.-P."/>
        </authorList>
    </citation>
    <scope>NUCLEOTIDE SEQUENCE [LARGE SCALE GENOMIC DNA]</scope>
    <source>
        <strain evidence="2 3">DSM 45043</strain>
    </source>
</reference>
<protein>
    <submittedName>
        <fullName evidence="2">Transcriptional regulator with XRE-family HTH domain</fullName>
    </submittedName>
</protein>
<dbReference type="GO" id="GO:0003677">
    <property type="term" value="F:DNA binding"/>
    <property type="evidence" value="ECO:0007669"/>
    <property type="project" value="InterPro"/>
</dbReference>
<proteinExistence type="predicted"/>
<keyword evidence="3" id="KW-1185">Reference proteome</keyword>
<dbReference type="RefSeq" id="WP_141971859.1">
    <property type="nucleotide sequence ID" value="NZ_VFPO01000001.1"/>
</dbReference>
<accession>A0A543IJM5</accession>
<evidence type="ECO:0000313" key="3">
    <source>
        <dbReference type="Proteomes" id="UP000316706"/>
    </source>
</evidence>
<comment type="caution">
    <text evidence="2">The sequence shown here is derived from an EMBL/GenBank/DDBJ whole genome shotgun (WGS) entry which is preliminary data.</text>
</comment>
<organism evidence="2 3">
    <name type="scientific">Actinomadura hallensis</name>
    <dbReference type="NCBI Taxonomy" id="337895"/>
    <lineage>
        <taxon>Bacteria</taxon>
        <taxon>Bacillati</taxon>
        <taxon>Actinomycetota</taxon>
        <taxon>Actinomycetes</taxon>
        <taxon>Streptosporangiales</taxon>
        <taxon>Thermomonosporaceae</taxon>
        <taxon>Actinomadura</taxon>
    </lineage>
</organism>
<name>A0A543IJM5_9ACTN</name>
<gene>
    <name evidence="2" type="ORF">FHX41_4511</name>
</gene>
<dbReference type="Gene3D" id="1.10.260.40">
    <property type="entry name" value="lambda repressor-like DNA-binding domains"/>
    <property type="match status" value="1"/>
</dbReference>
<dbReference type="InterPro" id="IPR010982">
    <property type="entry name" value="Lambda_DNA-bd_dom_sf"/>
</dbReference>
<dbReference type="AlphaFoldDB" id="A0A543IJM5"/>
<dbReference type="CDD" id="cd00093">
    <property type="entry name" value="HTH_XRE"/>
    <property type="match status" value="1"/>
</dbReference>
<dbReference type="EMBL" id="VFPO01000001">
    <property type="protein sequence ID" value="TQM70775.1"/>
    <property type="molecule type" value="Genomic_DNA"/>
</dbReference>
<evidence type="ECO:0000313" key="2">
    <source>
        <dbReference type="EMBL" id="TQM70775.1"/>
    </source>
</evidence>
<dbReference type="SMART" id="SM00530">
    <property type="entry name" value="HTH_XRE"/>
    <property type="match status" value="1"/>
</dbReference>
<evidence type="ECO:0000259" key="1">
    <source>
        <dbReference type="PROSITE" id="PS50943"/>
    </source>
</evidence>
<dbReference type="Proteomes" id="UP000316706">
    <property type="component" value="Unassembled WGS sequence"/>
</dbReference>
<sequence length="265" mass="29420">MGENRARVFFGTELRRMREEAKLTGKELADALGCTPQWISTMESGRKVSEQSALDLDTYFRTNGHFHRIWKLINDVELQTTLPPGFTEYAEQETKATSLRAFSGLLINGLFQTEDYAASLMATILGDRVPELVAKRMDRQAILHRDNPPLVWLTIDEAILHRIIGTPAVMRGQLEALLHASERPGTIIEVMPFSAGYHAGLGGDFTILGFSDGSSAAYTESAGIGTLIQKPDMVADFVVRWDSLRGYALSIEESRAAIRTAMERL</sequence>
<feature type="domain" description="HTH cro/C1-type" evidence="1">
    <location>
        <begin position="14"/>
        <end position="46"/>
    </location>
</feature>
<dbReference type="InterPro" id="IPR043917">
    <property type="entry name" value="DUF5753"/>
</dbReference>
<dbReference type="InterPro" id="IPR001387">
    <property type="entry name" value="Cro/C1-type_HTH"/>
</dbReference>
<dbReference type="Pfam" id="PF19054">
    <property type="entry name" value="DUF5753"/>
    <property type="match status" value="1"/>
</dbReference>
<dbReference type="SUPFAM" id="SSF47413">
    <property type="entry name" value="lambda repressor-like DNA-binding domains"/>
    <property type="match status" value="1"/>
</dbReference>